<evidence type="ECO:0000313" key="14">
    <source>
        <dbReference type="EMBL" id="QDG53199.1"/>
    </source>
</evidence>
<dbReference type="PANTHER" id="PTHR43653">
    <property type="entry name" value="CYTOCHROME C ASSEMBLY PROTEIN-RELATED"/>
    <property type="match status" value="1"/>
</dbReference>
<comment type="subcellular location">
    <subcellularLocation>
        <location evidence="1">Cell inner membrane</location>
        <topology evidence="1">Multi-pass membrane protein</topology>
    </subcellularLocation>
</comment>
<dbReference type="RefSeq" id="WP_141199660.1">
    <property type="nucleotide sequence ID" value="NZ_CP041186.1"/>
</dbReference>
<feature type="region of interest" description="Disordered" evidence="10">
    <location>
        <begin position="711"/>
        <end position="733"/>
    </location>
</feature>
<dbReference type="InterPro" id="IPR032523">
    <property type="entry name" value="CcmF_C"/>
</dbReference>
<evidence type="ECO:0000256" key="8">
    <source>
        <dbReference type="ARBA" id="ARBA00023136"/>
    </source>
</evidence>
<keyword evidence="5 11" id="KW-0812">Transmembrane</keyword>
<feature type="transmembrane region" description="Helical" evidence="11">
    <location>
        <begin position="177"/>
        <end position="198"/>
    </location>
</feature>
<dbReference type="Pfam" id="PF16327">
    <property type="entry name" value="CcmF_C"/>
    <property type="match status" value="1"/>
</dbReference>
<evidence type="ECO:0000256" key="3">
    <source>
        <dbReference type="ARBA" id="ARBA00022475"/>
    </source>
</evidence>
<sequence>MSTIGNFAIYFALYVSVVGVALSFVAGRTGSNRFLHASRFAAFTSFGSIAVASSVLMHALITHDFSLEYVVGNTDQSMPLFYLIGAFWGGQAGSLLFWVSVVASFTALCLWVYRDSYREFMPWVTMVCLAVIAGLLSILAFGSSPFEVYDVVKDPATGQGLNPLLQTPKMVLHPPSLLTGLASMTVPFAFAIAALITGSSSSKWVEAARAWILVPWLFLSIGNILGGMWAYEELGWGGYWAWDPVENASFMPWLLATALIHSLMIQERRGMLKRWNVGLMIATFLLTIFGTYITRSGLIESVHTFAQSDIGDYFLAFLLTATVISVSLFAWRWKSLKSTQKLDSVASREASFMLNNWLFLAMTVVVFFGTLWPKIKEGLTGQEVSIGPLWFNKWMIPLGIIMLIMMGVGTVIAWRRATWKNFRRDFVGPLVATVIGTPALIFGYWYLRGQGLGVEPTGLEAFYAVTTVAGCIFVTATIVQDFYRGISARMRAHEESAIDALMKLFKKQRRRYGGYIVHLGVVFAFLAFAGNAMKIEKDVALQIGESVTIGDYEMTYRGLSEKNPPGKLLILANMDVTRNGEHAFEMHPGKAKFGDHEMMTSEIDIRSNPIEDFYVAFVSASQGGQSATFKVFVGPFTWWFWIACLVIMLGTFICLWPTRDAMRALGRNPMGFGRSVAAMSLIAVSCMPMVVWQIESDTDWGSALRWEKADLTQPQEAPPSAADFAVQVTEEPS</sequence>
<feature type="transmembrane region" description="Helical" evidence="11">
    <location>
        <begin position="352"/>
        <end position="374"/>
    </location>
</feature>
<dbReference type="PRINTS" id="PR01411">
    <property type="entry name" value="CCMFBIOGNSIS"/>
</dbReference>
<dbReference type="PRINTS" id="PR01410">
    <property type="entry name" value="CCBIOGENESIS"/>
</dbReference>
<dbReference type="GO" id="GO:0015232">
    <property type="term" value="F:heme transmembrane transporter activity"/>
    <property type="evidence" value="ECO:0007669"/>
    <property type="project" value="InterPro"/>
</dbReference>
<dbReference type="InterPro" id="IPR003568">
    <property type="entry name" value="Cyt_c_biogenesis_CcmF"/>
</dbReference>
<feature type="transmembrane region" description="Helical" evidence="11">
    <location>
        <begin position="426"/>
        <end position="447"/>
    </location>
</feature>
<feature type="transmembrane region" description="Helical" evidence="11">
    <location>
        <begin position="638"/>
        <end position="656"/>
    </location>
</feature>
<evidence type="ECO:0000313" key="15">
    <source>
        <dbReference type="Proteomes" id="UP000315995"/>
    </source>
</evidence>
<organism evidence="14 15">
    <name type="scientific">Persicimonas caeni</name>
    <dbReference type="NCBI Taxonomy" id="2292766"/>
    <lineage>
        <taxon>Bacteria</taxon>
        <taxon>Deltaproteobacteria</taxon>
        <taxon>Bradymonadales</taxon>
        <taxon>Bradymonadaceae</taxon>
        <taxon>Persicimonas</taxon>
    </lineage>
</organism>
<feature type="transmembrane region" description="Helical" evidence="11">
    <location>
        <begin position="676"/>
        <end position="694"/>
    </location>
</feature>
<feature type="domain" description="Cytochrome c-type biogenesis protein CcmF C-terminal" evidence="13">
    <location>
        <begin position="315"/>
        <end position="655"/>
    </location>
</feature>
<proteinExistence type="inferred from homology"/>
<dbReference type="GO" id="GO:0020037">
    <property type="term" value="F:heme binding"/>
    <property type="evidence" value="ECO:0007669"/>
    <property type="project" value="InterPro"/>
</dbReference>
<keyword evidence="8 11" id="KW-0472">Membrane</keyword>
<feature type="transmembrane region" description="Helical" evidence="11">
    <location>
        <begin position="394"/>
        <end position="414"/>
    </location>
</feature>
<evidence type="ECO:0000256" key="7">
    <source>
        <dbReference type="ARBA" id="ARBA00022989"/>
    </source>
</evidence>
<feature type="transmembrane region" description="Helical" evidence="11">
    <location>
        <begin position="512"/>
        <end position="530"/>
    </location>
</feature>
<dbReference type="PANTHER" id="PTHR43653:SF1">
    <property type="entry name" value="CYTOCHROME C-TYPE BIOGENESIS PROTEIN CCMF"/>
    <property type="match status" value="1"/>
</dbReference>
<accession>A0A5B8Y9W9</accession>
<dbReference type="InterPro" id="IPR003567">
    <property type="entry name" value="Cyt_c_biogenesis"/>
</dbReference>
<reference evidence="14 15" key="1">
    <citation type="submission" date="2019-06" db="EMBL/GenBank/DDBJ databases">
        <title>Persicimonas caeni gen. nov., sp. nov., a predatory bacterium isolated from solar saltern.</title>
        <authorList>
            <person name="Wang S."/>
        </authorList>
    </citation>
    <scope>NUCLEOTIDE SEQUENCE [LARGE SCALE GENOMIC DNA]</scope>
    <source>
        <strain evidence="14 15">YN101</strain>
    </source>
</reference>
<keyword evidence="6" id="KW-0201">Cytochrome c-type biogenesis</keyword>
<name>A0A4Y6PYG3_PERCE</name>
<evidence type="ECO:0000256" key="5">
    <source>
        <dbReference type="ARBA" id="ARBA00022692"/>
    </source>
</evidence>
<protein>
    <submittedName>
        <fullName evidence="14">Heme lyase CcmF/NrfE family subunit</fullName>
    </submittedName>
</protein>
<keyword evidence="3" id="KW-1003">Cell membrane</keyword>
<evidence type="ECO:0000256" key="2">
    <source>
        <dbReference type="ARBA" id="ARBA00009186"/>
    </source>
</evidence>
<feature type="domain" description="Cytochrome c assembly protein" evidence="12">
    <location>
        <begin position="88"/>
        <end position="296"/>
    </location>
</feature>
<evidence type="ECO:0000259" key="12">
    <source>
        <dbReference type="Pfam" id="PF01578"/>
    </source>
</evidence>
<comment type="similarity">
    <text evidence="2">Belongs to the CcmF/CycK/Ccl1/NrfE/CcsA family.</text>
</comment>
<accession>A0A4Y6PYG3</accession>
<feature type="transmembrane region" description="Helical" evidence="11">
    <location>
        <begin position="313"/>
        <end position="331"/>
    </location>
</feature>
<dbReference type="GO" id="GO:0005886">
    <property type="term" value="C:plasma membrane"/>
    <property type="evidence" value="ECO:0007669"/>
    <property type="project" value="UniProtKB-SubCell"/>
</dbReference>
<keyword evidence="15" id="KW-1185">Reference proteome</keyword>
<evidence type="ECO:0000256" key="9">
    <source>
        <dbReference type="ARBA" id="ARBA00037230"/>
    </source>
</evidence>
<dbReference type="Pfam" id="PF01578">
    <property type="entry name" value="Cytochrom_C_asm"/>
    <property type="match status" value="1"/>
</dbReference>
<comment type="function">
    <text evidence="9">Required for the biogenesis of c-type cytochromes. Possible subunit of a heme lyase.</text>
</comment>
<evidence type="ECO:0000256" key="1">
    <source>
        <dbReference type="ARBA" id="ARBA00004429"/>
    </source>
</evidence>
<keyword evidence="4" id="KW-0997">Cell inner membrane</keyword>
<dbReference type="Proteomes" id="UP000315995">
    <property type="component" value="Chromosome"/>
</dbReference>
<evidence type="ECO:0000256" key="10">
    <source>
        <dbReference type="SAM" id="MobiDB-lite"/>
    </source>
</evidence>
<feature type="transmembrane region" description="Helical" evidence="11">
    <location>
        <begin position="277"/>
        <end position="293"/>
    </location>
</feature>
<feature type="transmembrane region" description="Helical" evidence="11">
    <location>
        <begin position="120"/>
        <end position="141"/>
    </location>
</feature>
<feature type="transmembrane region" description="Helical" evidence="11">
    <location>
        <begin position="6"/>
        <end position="27"/>
    </location>
</feature>
<feature type="transmembrane region" description="Helical" evidence="11">
    <location>
        <begin position="39"/>
        <end position="60"/>
    </location>
</feature>
<dbReference type="AlphaFoldDB" id="A0A4Y6PYG3"/>
<dbReference type="GO" id="GO:0016829">
    <property type="term" value="F:lyase activity"/>
    <property type="evidence" value="ECO:0007669"/>
    <property type="project" value="UniProtKB-KW"/>
</dbReference>
<feature type="transmembrane region" description="Helical" evidence="11">
    <location>
        <begin position="462"/>
        <end position="483"/>
    </location>
</feature>
<evidence type="ECO:0000256" key="6">
    <source>
        <dbReference type="ARBA" id="ARBA00022748"/>
    </source>
</evidence>
<feature type="transmembrane region" description="Helical" evidence="11">
    <location>
        <begin position="250"/>
        <end position="265"/>
    </location>
</feature>
<gene>
    <name evidence="14" type="ORF">FIV42_21355</name>
</gene>
<dbReference type="EMBL" id="CP041186">
    <property type="protein sequence ID" value="QDG53199.1"/>
    <property type="molecule type" value="Genomic_DNA"/>
</dbReference>
<evidence type="ECO:0000256" key="4">
    <source>
        <dbReference type="ARBA" id="ARBA00022519"/>
    </source>
</evidence>
<feature type="transmembrane region" description="Helical" evidence="11">
    <location>
        <begin position="210"/>
        <end position="230"/>
    </location>
</feature>
<dbReference type="InterPro" id="IPR002541">
    <property type="entry name" value="Cyt_c_assembly"/>
</dbReference>
<evidence type="ECO:0000256" key="11">
    <source>
        <dbReference type="SAM" id="Phobius"/>
    </source>
</evidence>
<keyword evidence="7 11" id="KW-1133">Transmembrane helix</keyword>
<feature type="transmembrane region" description="Helical" evidence="11">
    <location>
        <begin position="80"/>
        <end position="113"/>
    </location>
</feature>
<dbReference type="OrthoDB" id="9761451at2"/>
<evidence type="ECO:0000259" key="13">
    <source>
        <dbReference type="Pfam" id="PF16327"/>
    </source>
</evidence>
<dbReference type="GO" id="GO:0017004">
    <property type="term" value="P:cytochrome complex assembly"/>
    <property type="evidence" value="ECO:0007669"/>
    <property type="project" value="UniProtKB-KW"/>
</dbReference>
<keyword evidence="14" id="KW-0456">Lyase</keyword>